<dbReference type="GO" id="GO:0008270">
    <property type="term" value="F:zinc ion binding"/>
    <property type="evidence" value="ECO:0007669"/>
    <property type="project" value="TreeGrafter"/>
</dbReference>
<feature type="region of interest" description="Disordered" evidence="9">
    <location>
        <begin position="71"/>
        <end position="121"/>
    </location>
</feature>
<dbReference type="GeneID" id="105366625"/>
<evidence type="ECO:0000256" key="9">
    <source>
        <dbReference type="SAM" id="MobiDB-lite"/>
    </source>
</evidence>
<feature type="chain" id="PRO_5042465563" evidence="10">
    <location>
        <begin position="22"/>
        <end position="756"/>
    </location>
</feature>
<dbReference type="CDD" id="cd17298">
    <property type="entry name" value="DUF1907"/>
    <property type="match status" value="1"/>
</dbReference>
<dbReference type="SUPFAM" id="SSF117856">
    <property type="entry name" value="AF0104/ALDC/Ptd012-like"/>
    <property type="match status" value="1"/>
</dbReference>
<keyword evidence="12" id="KW-1185">Reference proteome</keyword>
<evidence type="ECO:0000256" key="1">
    <source>
        <dbReference type="ARBA" id="ARBA00004123"/>
    </source>
</evidence>
<dbReference type="InterPro" id="IPR001314">
    <property type="entry name" value="Peptidase_S1A"/>
</dbReference>
<keyword evidence="5" id="KW-0862">Zinc</keyword>
<dbReference type="Pfam" id="PF08925">
    <property type="entry name" value="DUF1907"/>
    <property type="match status" value="1"/>
</dbReference>
<keyword evidence="4 8" id="KW-0378">Hydrolase</keyword>
<evidence type="ECO:0000256" key="8">
    <source>
        <dbReference type="RuleBase" id="RU363034"/>
    </source>
</evidence>
<dbReference type="Pfam" id="PF00089">
    <property type="entry name" value="Trypsin"/>
    <property type="match status" value="1"/>
</dbReference>
<dbReference type="InterPro" id="IPR009003">
    <property type="entry name" value="Peptidase_S1_PA"/>
</dbReference>
<dbReference type="SMART" id="SM01168">
    <property type="entry name" value="DUF1907"/>
    <property type="match status" value="1"/>
</dbReference>
<evidence type="ECO:0000256" key="10">
    <source>
        <dbReference type="SAM" id="SignalP"/>
    </source>
</evidence>
<organism evidence="12 13">
    <name type="scientific">Ceratosolen solmsi marchali</name>
    <dbReference type="NCBI Taxonomy" id="326594"/>
    <lineage>
        <taxon>Eukaryota</taxon>
        <taxon>Metazoa</taxon>
        <taxon>Ecdysozoa</taxon>
        <taxon>Arthropoda</taxon>
        <taxon>Hexapoda</taxon>
        <taxon>Insecta</taxon>
        <taxon>Pterygota</taxon>
        <taxon>Neoptera</taxon>
        <taxon>Endopterygota</taxon>
        <taxon>Hymenoptera</taxon>
        <taxon>Apocrita</taxon>
        <taxon>Proctotrupomorpha</taxon>
        <taxon>Chalcidoidea</taxon>
        <taxon>Agaonidae</taxon>
        <taxon>Agaoninae</taxon>
        <taxon>Ceratosolen</taxon>
    </lineage>
</organism>
<proteinExistence type="predicted"/>
<dbReference type="PROSITE" id="PS50240">
    <property type="entry name" value="TRYPSIN_DOM"/>
    <property type="match status" value="1"/>
</dbReference>
<sequence>MLSRATCVSLWFLFTLLILEGTTDNLHDTEMYCDDAYRSKYIVSTSLFSLSSDTNDTNNIQGKSMYISPYKMNDNNEQYSDSSNDSSGENSVEIADEDFKKPQMSVNKHSLSSQQVSSDEMLSNELKRVREGKPFSRDGCHVNKNLNENSSVQRDTWADKVVTDQRRHPLIVVVNTQINVSLSDDGHAETSVSKRRKREILDGGNACVHTRRIIGGVSVDNIEDVPYIVFVDTGCAGTIISNIWIVTAAHCIGLKPPKYVYGGSKKLFTGCKHKIEKIIIHPNYYAKTYKADITLLKLYQPFTFSPAIKPMSMESEMPKPGICGTISGWGSTKVGARMEYYLRTTMLPIIRKEKCMMFPDIDVDQFCAGFQDAHTDSCQGDSGGPFIVNNFLVGIVSFGYKCALREIPGVYTNVPFYRNLRVFIVNLKLVVSPCALIMTTLNLNKVKIIKRELHVPTLDEVKNVFIKALKANFEEVEVEVIDCPDLTEEPFTLAAPGLGGRLTIVDVGGPPYLLPLAQKDKIYDIQPLLKELKYGDRAFVAGAGAGPWPYLNSNCELMMNVMINSNKIKNATHIASVDKNNETCVLETLKGNETRFAVLANLFLCEGIPGKVLKVHVKKRIGKRDFINTMQQALTEHYTDKLVGLGGSFVIKEGKVKQHVMPDFSDKPLNNLQELNNWLHFYDMTAPLIAVGTFISAETDLDLRVQHFHSFSHHGEGGHYHIDTTPDTVEYLGYFNLGETLYKVDQPTVALQFGKD</sequence>
<evidence type="ECO:0000256" key="3">
    <source>
        <dbReference type="ARBA" id="ARBA00022723"/>
    </source>
</evidence>
<keyword evidence="8" id="KW-0645">Protease</keyword>
<dbReference type="RefSeq" id="XP_011503427.1">
    <property type="nucleotide sequence ID" value="XM_011505125.1"/>
</dbReference>
<evidence type="ECO:0000256" key="7">
    <source>
        <dbReference type="ARBA" id="ARBA00023242"/>
    </source>
</evidence>
<accession>A0AAJ6YSK6</accession>
<dbReference type="GO" id="GO:0004252">
    <property type="term" value="F:serine-type endopeptidase activity"/>
    <property type="evidence" value="ECO:0007669"/>
    <property type="project" value="InterPro"/>
</dbReference>
<dbReference type="InterPro" id="IPR001254">
    <property type="entry name" value="Trypsin_dom"/>
</dbReference>
<dbReference type="Gene3D" id="2.40.10.10">
    <property type="entry name" value="Trypsin-like serine proteases"/>
    <property type="match status" value="1"/>
</dbReference>
<evidence type="ECO:0000259" key="11">
    <source>
        <dbReference type="PROSITE" id="PS50240"/>
    </source>
</evidence>
<dbReference type="InterPro" id="IPR018114">
    <property type="entry name" value="TRYPSIN_HIS"/>
</dbReference>
<dbReference type="SMART" id="SM00020">
    <property type="entry name" value="Tryp_SPc"/>
    <property type="match status" value="1"/>
</dbReference>
<dbReference type="GO" id="GO:0006508">
    <property type="term" value="P:proteolysis"/>
    <property type="evidence" value="ECO:0007669"/>
    <property type="project" value="UniProtKB-KW"/>
</dbReference>
<evidence type="ECO:0000256" key="2">
    <source>
        <dbReference type="ARBA" id="ARBA00011245"/>
    </source>
</evidence>
<dbReference type="PANTHER" id="PTHR13204:SF1">
    <property type="entry name" value="ESTER HYDROLASE C11ORF54"/>
    <property type="match status" value="1"/>
</dbReference>
<evidence type="ECO:0000313" key="12">
    <source>
        <dbReference type="Proteomes" id="UP000695007"/>
    </source>
</evidence>
<dbReference type="Proteomes" id="UP000695007">
    <property type="component" value="Unplaced"/>
</dbReference>
<comment type="subcellular location">
    <subcellularLocation>
        <location evidence="1">Nucleus</location>
    </subcellularLocation>
</comment>
<dbReference type="PRINTS" id="PR00722">
    <property type="entry name" value="CHYMOTRYPSIN"/>
</dbReference>
<dbReference type="KEGG" id="csol:105366625"/>
<dbReference type="InterPro" id="IPR043504">
    <property type="entry name" value="Peptidase_S1_PA_chymotrypsin"/>
</dbReference>
<dbReference type="AlphaFoldDB" id="A0AAJ6YSK6"/>
<keyword evidence="6" id="KW-1015">Disulfide bond</keyword>
<evidence type="ECO:0000313" key="13">
    <source>
        <dbReference type="RefSeq" id="XP_011503427.1"/>
    </source>
</evidence>
<dbReference type="GO" id="GO:0016788">
    <property type="term" value="F:hydrolase activity, acting on ester bonds"/>
    <property type="evidence" value="ECO:0007669"/>
    <property type="project" value="TreeGrafter"/>
</dbReference>
<evidence type="ECO:0000256" key="4">
    <source>
        <dbReference type="ARBA" id="ARBA00022801"/>
    </source>
</evidence>
<dbReference type="PROSITE" id="PS00135">
    <property type="entry name" value="TRYPSIN_SER"/>
    <property type="match status" value="1"/>
</dbReference>
<feature type="compositionally biased region" description="Polar residues" evidence="9">
    <location>
        <begin position="104"/>
        <end position="121"/>
    </location>
</feature>
<dbReference type="SUPFAM" id="SSF50494">
    <property type="entry name" value="Trypsin-like serine proteases"/>
    <property type="match status" value="1"/>
</dbReference>
<dbReference type="InterPro" id="IPR015021">
    <property type="entry name" value="C11orf54_DUF1907"/>
</dbReference>
<dbReference type="InterPro" id="IPR033116">
    <property type="entry name" value="TRYPSIN_SER"/>
</dbReference>
<keyword evidence="7" id="KW-0539">Nucleus</keyword>
<name>A0AAJ6YSK6_9HYME</name>
<dbReference type="PANTHER" id="PTHR13204">
    <property type="entry name" value="PTD012 PROTEIN"/>
    <property type="match status" value="1"/>
</dbReference>
<comment type="subunit">
    <text evidence="2">Monomer.</text>
</comment>
<evidence type="ECO:0000256" key="5">
    <source>
        <dbReference type="ARBA" id="ARBA00022833"/>
    </source>
</evidence>
<protein>
    <submittedName>
        <fullName evidence="13">Uncharacterized protein LOC105366625</fullName>
    </submittedName>
</protein>
<evidence type="ECO:0000256" key="6">
    <source>
        <dbReference type="ARBA" id="ARBA00023157"/>
    </source>
</evidence>
<feature type="domain" description="Peptidase S1" evidence="11">
    <location>
        <begin position="213"/>
        <end position="419"/>
    </location>
</feature>
<keyword evidence="8" id="KW-0720">Serine protease</keyword>
<dbReference type="PROSITE" id="PS00134">
    <property type="entry name" value="TRYPSIN_HIS"/>
    <property type="match status" value="1"/>
</dbReference>
<reference evidence="13" key="1">
    <citation type="submission" date="2025-08" db="UniProtKB">
        <authorList>
            <consortium name="RefSeq"/>
        </authorList>
    </citation>
    <scope>IDENTIFICATION</scope>
</reference>
<dbReference type="CDD" id="cd00190">
    <property type="entry name" value="Tryp_SPc"/>
    <property type="match status" value="1"/>
</dbReference>
<keyword evidence="3" id="KW-0479">Metal-binding</keyword>
<feature type="signal peptide" evidence="10">
    <location>
        <begin position="1"/>
        <end position="21"/>
    </location>
</feature>
<dbReference type="FunFam" id="2.40.10.10:FF:000068">
    <property type="entry name" value="transmembrane protease serine 2"/>
    <property type="match status" value="1"/>
</dbReference>
<feature type="compositionally biased region" description="Low complexity" evidence="9">
    <location>
        <begin position="73"/>
        <end position="93"/>
    </location>
</feature>
<dbReference type="GO" id="GO:0005634">
    <property type="term" value="C:nucleus"/>
    <property type="evidence" value="ECO:0007669"/>
    <property type="project" value="UniProtKB-SubCell"/>
</dbReference>
<keyword evidence="10" id="KW-0732">Signal</keyword>
<gene>
    <name evidence="13" type="primary">LOC105366625</name>
</gene>